<comment type="caution">
    <text evidence="1">The sequence shown here is derived from an EMBL/GenBank/DDBJ whole genome shotgun (WGS) entry which is preliminary data.</text>
</comment>
<proteinExistence type="predicted"/>
<evidence type="ECO:0000313" key="2">
    <source>
        <dbReference type="Proteomes" id="UP001164250"/>
    </source>
</evidence>
<protein>
    <submittedName>
        <fullName evidence="1">Uncharacterized protein</fullName>
    </submittedName>
</protein>
<dbReference type="EMBL" id="CM047903">
    <property type="protein sequence ID" value="KAJ0093050.1"/>
    <property type="molecule type" value="Genomic_DNA"/>
</dbReference>
<name>A0ACC1B275_9ROSI</name>
<sequence>MQEGVSSTIESFSHLAKDSPLVHYSDLNEQSKVEKLPGCEKDYILIRPLVFTWLCWVANLVA</sequence>
<reference evidence="2" key="1">
    <citation type="journal article" date="2023" name="G3 (Bethesda)">
        <title>Genome assembly and association tests identify interacting loci associated with vigor, precocity, and sex in interspecific pistachio rootstocks.</title>
        <authorList>
            <person name="Palmer W."/>
            <person name="Jacygrad E."/>
            <person name="Sagayaradj S."/>
            <person name="Cavanaugh K."/>
            <person name="Han R."/>
            <person name="Bertier L."/>
            <person name="Beede B."/>
            <person name="Kafkas S."/>
            <person name="Golino D."/>
            <person name="Preece J."/>
            <person name="Michelmore R."/>
        </authorList>
    </citation>
    <scope>NUCLEOTIDE SEQUENCE [LARGE SCALE GENOMIC DNA]</scope>
</reference>
<dbReference type="Proteomes" id="UP001164250">
    <property type="component" value="Chromosome 7"/>
</dbReference>
<evidence type="ECO:0000313" key="1">
    <source>
        <dbReference type="EMBL" id="KAJ0093050.1"/>
    </source>
</evidence>
<gene>
    <name evidence="1" type="ORF">Patl1_26465</name>
</gene>
<accession>A0ACC1B275</accession>
<keyword evidence="2" id="KW-1185">Reference proteome</keyword>
<organism evidence="1 2">
    <name type="scientific">Pistacia atlantica</name>
    <dbReference type="NCBI Taxonomy" id="434234"/>
    <lineage>
        <taxon>Eukaryota</taxon>
        <taxon>Viridiplantae</taxon>
        <taxon>Streptophyta</taxon>
        <taxon>Embryophyta</taxon>
        <taxon>Tracheophyta</taxon>
        <taxon>Spermatophyta</taxon>
        <taxon>Magnoliopsida</taxon>
        <taxon>eudicotyledons</taxon>
        <taxon>Gunneridae</taxon>
        <taxon>Pentapetalae</taxon>
        <taxon>rosids</taxon>
        <taxon>malvids</taxon>
        <taxon>Sapindales</taxon>
        <taxon>Anacardiaceae</taxon>
        <taxon>Pistacia</taxon>
    </lineage>
</organism>